<feature type="transmembrane region" description="Helical" evidence="6">
    <location>
        <begin position="265"/>
        <end position="288"/>
    </location>
</feature>
<evidence type="ECO:0000256" key="4">
    <source>
        <dbReference type="HAMAP-Rule" id="MF_03011"/>
    </source>
</evidence>
<evidence type="ECO:0000313" key="7">
    <source>
        <dbReference type="EMBL" id="SBS85474.1"/>
    </source>
</evidence>
<keyword evidence="6" id="KW-0472">Membrane</keyword>
<dbReference type="Pfam" id="PF10255">
    <property type="entry name" value="Paf67"/>
    <property type="match status" value="1"/>
</dbReference>
<dbReference type="Proteomes" id="UP000078546">
    <property type="component" value="Unassembled WGS sequence"/>
</dbReference>
<comment type="function">
    <text evidence="4">Component of the eukaryotic translation initiation factor 3 (eIF-3) complex, which is involved in protein synthesis of a specialized repertoire of mRNAs and, together with other initiation factors, stimulates binding of mRNA and methionyl-tRNAi to the 40S ribosome. The eIF-3 complex specifically targets and initiates translation of a subset of mRNAs involved in cell proliferation.</text>
</comment>
<evidence type="ECO:0000256" key="1">
    <source>
        <dbReference type="ARBA" id="ARBA00022490"/>
    </source>
</evidence>
<comment type="subunit">
    <text evidence="4">Component of the eukaryotic translation initiation factor 3 (eIF-3) complex.</text>
</comment>
<evidence type="ECO:0000256" key="2">
    <source>
        <dbReference type="ARBA" id="ARBA00022540"/>
    </source>
</evidence>
<dbReference type="AlphaFoldDB" id="A0A1A8W2V1"/>
<accession>A0A1A8W2V1</accession>
<dbReference type="PANTHER" id="PTHR13242:SF0">
    <property type="entry name" value="EUKARYOTIC TRANSLATION INITIATION FACTOR 3 SUBUNIT L"/>
    <property type="match status" value="1"/>
</dbReference>
<dbReference type="EMBL" id="FLQU01000422">
    <property type="protein sequence ID" value="SBS85474.1"/>
    <property type="molecule type" value="Genomic_DNA"/>
</dbReference>
<dbReference type="GO" id="GO:0003743">
    <property type="term" value="F:translation initiation factor activity"/>
    <property type="evidence" value="ECO:0007669"/>
    <property type="project" value="UniProtKB-UniRule"/>
</dbReference>
<comment type="similarity">
    <text evidence="4">Belongs to the eIF-3 subunit L family.</text>
</comment>
<evidence type="ECO:0000313" key="8">
    <source>
        <dbReference type="EMBL" id="SBS95043.1"/>
    </source>
</evidence>
<dbReference type="EMBL" id="FLQV01000536">
    <property type="protein sequence ID" value="SBS95043.1"/>
    <property type="molecule type" value="Genomic_DNA"/>
</dbReference>
<dbReference type="Proteomes" id="UP000078560">
    <property type="component" value="Unassembled WGS sequence"/>
</dbReference>
<comment type="subcellular location">
    <subcellularLocation>
        <location evidence="4">Cytoplasm</location>
    </subcellularLocation>
</comment>
<keyword evidence="2 4" id="KW-0396">Initiation factor</keyword>
<name>A0A1A8W2V1_PLAOA</name>
<evidence type="ECO:0000313" key="9">
    <source>
        <dbReference type="Proteomes" id="UP000078546"/>
    </source>
</evidence>
<dbReference type="PANTHER" id="PTHR13242">
    <property type="entry name" value="EUKARYOTIC TRANSLATION INITIATION FACTOR 3"/>
    <property type="match status" value="1"/>
</dbReference>
<dbReference type="GO" id="GO:0033290">
    <property type="term" value="C:eukaryotic 48S preinitiation complex"/>
    <property type="evidence" value="ECO:0007669"/>
    <property type="project" value="UniProtKB-UniRule"/>
</dbReference>
<sequence>MAEYELEMHLGEDRPVSFEEEVETFLINLHDFVYHRNAAAIKKLFDTDFYTISDIYFKNIRWPSIKLVDIFYKQKNRFHNLIHSLYEELYYRHVFIINDITLEDRKNAWDNYKCLLNFISSICTDTTGDTNDNVLVMPNVWIYDFLSEYVYQYQSMCRFKIELLKDPEQNKQGIDFIISNTEVFETSIVLESLHNLLLKGEFCTLSIEERSIFVNNIFNINNDDITSKYQFSYFACCILLNVYVLIGDYYTALKIISNIEINHKALYWKVTLCHINLYYHIAFSYMMLRRYHDSIKTLSQILIYLSKQKIHLSNQQRYQQNIINKLIDKMYLIIIICHSLSNIRLDETILQNIKENYSSKFYALQSANEQTYADIFYRISPNFIDPLSNISFQLLANFENVQNQTYNSDPTMRQLYIFLKDVTYQKKAFYFISYAKLYNNIQLKKLGNLMNYNEQDGGRDGVEKGGRDGAEKGGRDGVEKEEGENVCADIMCVKNCSRQLVWKDGPLYTGEFVPSIFGNAFDFYIDMDILNIKTRAQQKIFIDYFVHQINMCKNLTNNLQGTGSGHLYKARYDNFRRKNKNKGRNKQGNPQVQVQKPKRHTFFLLLSCGTKGNPSGTPFSSSFPVEQKETDTQTYLKPFYAHV</sequence>
<gene>
    <name evidence="8" type="ORF">POVCU1_029080</name>
    <name evidence="7" type="ORF">POVCU2_0031660</name>
</gene>
<evidence type="ECO:0000256" key="3">
    <source>
        <dbReference type="ARBA" id="ARBA00022917"/>
    </source>
</evidence>
<organism evidence="7 10">
    <name type="scientific">Plasmodium ovale curtisi</name>
    <dbReference type="NCBI Taxonomy" id="864141"/>
    <lineage>
        <taxon>Eukaryota</taxon>
        <taxon>Sar</taxon>
        <taxon>Alveolata</taxon>
        <taxon>Apicomplexa</taxon>
        <taxon>Aconoidasida</taxon>
        <taxon>Haemosporida</taxon>
        <taxon>Plasmodiidae</taxon>
        <taxon>Plasmodium</taxon>
        <taxon>Plasmodium (Plasmodium)</taxon>
    </lineage>
</organism>
<dbReference type="GO" id="GO:0016282">
    <property type="term" value="C:eukaryotic 43S preinitiation complex"/>
    <property type="evidence" value="ECO:0007669"/>
    <property type="project" value="UniProtKB-UniRule"/>
</dbReference>
<keyword evidence="6" id="KW-1133">Transmembrane helix</keyword>
<evidence type="ECO:0000256" key="6">
    <source>
        <dbReference type="SAM" id="Phobius"/>
    </source>
</evidence>
<evidence type="ECO:0000256" key="5">
    <source>
        <dbReference type="SAM" id="MobiDB-lite"/>
    </source>
</evidence>
<reference evidence="7" key="1">
    <citation type="submission" date="2016-05" db="EMBL/GenBank/DDBJ databases">
        <authorList>
            <person name="Lavstsen T."/>
            <person name="Jespersen J.S."/>
        </authorList>
    </citation>
    <scope>NUCLEOTIDE SEQUENCE [LARGE SCALE GENOMIC DNA]</scope>
</reference>
<feature type="region of interest" description="Disordered" evidence="5">
    <location>
        <begin position="457"/>
        <end position="478"/>
    </location>
</feature>
<evidence type="ECO:0000313" key="10">
    <source>
        <dbReference type="Proteomes" id="UP000078560"/>
    </source>
</evidence>
<keyword evidence="3 4" id="KW-0648">Protein biosynthesis</keyword>
<dbReference type="GO" id="GO:0001732">
    <property type="term" value="P:formation of cytoplasmic translation initiation complex"/>
    <property type="evidence" value="ECO:0007669"/>
    <property type="project" value="UniProtKB-UniRule"/>
</dbReference>
<dbReference type="GO" id="GO:0005852">
    <property type="term" value="C:eukaryotic translation initiation factor 3 complex"/>
    <property type="evidence" value="ECO:0007669"/>
    <property type="project" value="UniProtKB-UniRule"/>
</dbReference>
<keyword evidence="1 4" id="KW-0963">Cytoplasm</keyword>
<reference evidence="9 10" key="2">
    <citation type="submission" date="2016-05" db="EMBL/GenBank/DDBJ databases">
        <authorList>
            <person name="Naeem Raeece"/>
        </authorList>
    </citation>
    <scope>NUCLEOTIDE SEQUENCE [LARGE SCALE GENOMIC DNA]</scope>
</reference>
<protein>
    <recommendedName>
        <fullName evidence="4">Eukaryotic translation initiation factor 3 subunit L</fullName>
        <shortName evidence="4">eIF3l</shortName>
    </recommendedName>
</protein>
<dbReference type="HAMAP" id="MF_03011">
    <property type="entry name" value="eIF3l"/>
    <property type="match status" value="1"/>
</dbReference>
<proteinExistence type="inferred from homology"/>
<feature type="transmembrane region" description="Helical" evidence="6">
    <location>
        <begin position="231"/>
        <end position="253"/>
    </location>
</feature>
<dbReference type="InterPro" id="IPR019382">
    <property type="entry name" value="eIF3l"/>
</dbReference>
<keyword evidence="6" id="KW-0812">Transmembrane</keyword>